<name>A0ABV2L1J4_9HYPH</name>
<sequence>MLAENPLRRIEGPDPPNPYPPARVRLWLLAAWAGHTDADAQAGPKPGDVRVQRWPEMYVADWRMKAQLKAWLNAQVGREPSFRQACVINGWNRDSATRGVDMAVELISIGLNSIK</sequence>
<comment type="caution">
    <text evidence="1">The sequence shown here is derived from an EMBL/GenBank/DDBJ whole genome shotgun (WGS) entry which is preliminary data.</text>
</comment>
<gene>
    <name evidence="1" type="ORF">ABID43_001213</name>
</gene>
<keyword evidence="2" id="KW-1185">Reference proteome</keyword>
<reference evidence="1 2" key="1">
    <citation type="submission" date="2024-06" db="EMBL/GenBank/DDBJ databases">
        <title>Genomic Encyclopedia of Type Strains, Phase IV (KMG-IV): sequencing the most valuable type-strain genomes for metagenomic binning, comparative biology and taxonomic classification.</title>
        <authorList>
            <person name="Goeker M."/>
        </authorList>
    </citation>
    <scope>NUCLEOTIDE SEQUENCE [LARGE SCALE GENOMIC DNA]</scope>
    <source>
        <strain evidence="1 2">DSM 21331</strain>
    </source>
</reference>
<evidence type="ECO:0000313" key="2">
    <source>
        <dbReference type="Proteomes" id="UP001549145"/>
    </source>
</evidence>
<dbReference type="Proteomes" id="UP001549145">
    <property type="component" value="Unassembled WGS sequence"/>
</dbReference>
<accession>A0ABV2L1J4</accession>
<organism evidence="1 2">
    <name type="scientific">Methylobacterium goesingense</name>
    <dbReference type="NCBI Taxonomy" id="243690"/>
    <lineage>
        <taxon>Bacteria</taxon>
        <taxon>Pseudomonadati</taxon>
        <taxon>Pseudomonadota</taxon>
        <taxon>Alphaproteobacteria</taxon>
        <taxon>Hyphomicrobiales</taxon>
        <taxon>Methylobacteriaceae</taxon>
        <taxon>Methylobacterium</taxon>
    </lineage>
</organism>
<protein>
    <submittedName>
        <fullName evidence="1">Uncharacterized protein</fullName>
    </submittedName>
</protein>
<dbReference type="EMBL" id="JBEPMM010000002">
    <property type="protein sequence ID" value="MET3691688.1"/>
    <property type="molecule type" value="Genomic_DNA"/>
</dbReference>
<evidence type="ECO:0000313" key="1">
    <source>
        <dbReference type="EMBL" id="MET3691688.1"/>
    </source>
</evidence>
<dbReference type="RefSeq" id="WP_238276864.1">
    <property type="nucleotide sequence ID" value="NZ_BPQL01000019.1"/>
</dbReference>
<proteinExistence type="predicted"/>